<comment type="catalytic activity">
    <reaction evidence="7">
        <text>L-threonyl-[protein] + ATP = O-phospho-L-threonyl-[protein] + ADP + H(+)</text>
        <dbReference type="Rhea" id="RHEA:46608"/>
        <dbReference type="Rhea" id="RHEA-COMP:11060"/>
        <dbReference type="Rhea" id="RHEA-COMP:11605"/>
        <dbReference type="ChEBI" id="CHEBI:15378"/>
        <dbReference type="ChEBI" id="CHEBI:30013"/>
        <dbReference type="ChEBI" id="CHEBI:30616"/>
        <dbReference type="ChEBI" id="CHEBI:61977"/>
        <dbReference type="ChEBI" id="CHEBI:456216"/>
        <dbReference type="EC" id="2.7.11.1"/>
    </reaction>
</comment>
<dbReference type="Gene3D" id="1.10.510.10">
    <property type="entry name" value="Transferase(Phosphotransferase) domain 1"/>
    <property type="match status" value="1"/>
</dbReference>
<dbReference type="GO" id="GO:0004674">
    <property type="term" value="F:protein serine/threonine kinase activity"/>
    <property type="evidence" value="ECO:0007669"/>
    <property type="project" value="UniProtKB-KW"/>
</dbReference>
<keyword evidence="4 9" id="KW-0547">Nucleotide-binding</keyword>
<dbReference type="EC" id="2.7.11.1" evidence="1"/>
<organism evidence="11 12">
    <name type="scientific">Fischerella thermalis CCMEE 5268</name>
    <dbReference type="NCBI Taxonomy" id="2019662"/>
    <lineage>
        <taxon>Bacteria</taxon>
        <taxon>Bacillati</taxon>
        <taxon>Cyanobacteriota</taxon>
        <taxon>Cyanophyceae</taxon>
        <taxon>Nostocales</taxon>
        <taxon>Hapalosiphonaceae</taxon>
        <taxon>Fischerella</taxon>
    </lineage>
</organism>
<dbReference type="PROSITE" id="PS00107">
    <property type="entry name" value="PROTEIN_KINASE_ATP"/>
    <property type="match status" value="1"/>
</dbReference>
<dbReference type="Pfam" id="PF00069">
    <property type="entry name" value="Pkinase"/>
    <property type="match status" value="1"/>
</dbReference>
<dbReference type="AlphaFoldDB" id="A0A2N6KCQ8"/>
<dbReference type="InterPro" id="IPR017441">
    <property type="entry name" value="Protein_kinase_ATP_BS"/>
</dbReference>
<sequence length="213" mass="24956">MRVLCTRPRSENELEHINNIPDEILTTEPIEQQYCCICGMPLILKNQYLPIQELGSGGFGRTFIVLDLHSTGKNLVGKRKQVIKQLYPKISLPPRALEKVEELFHREAEVLEELRHSQIPQLKAFFPLLVPPDSRNFVQTPSNQQKFFYLVQEYIEGEDLGKLAKLYKEQGRTFQEDEVLEVLRQILDVLKFIHSRHWVSRYCCDRISYILLC</sequence>
<evidence type="ECO:0000256" key="9">
    <source>
        <dbReference type="PROSITE-ProRule" id="PRU10141"/>
    </source>
</evidence>
<evidence type="ECO:0000256" key="4">
    <source>
        <dbReference type="ARBA" id="ARBA00022741"/>
    </source>
</evidence>
<comment type="caution">
    <text evidence="11">The sequence shown here is derived from an EMBL/GenBank/DDBJ whole genome shotgun (WGS) entry which is preliminary data.</text>
</comment>
<dbReference type="PROSITE" id="PS50011">
    <property type="entry name" value="PROTEIN_KINASE_DOM"/>
    <property type="match status" value="1"/>
</dbReference>
<dbReference type="Proteomes" id="UP000235025">
    <property type="component" value="Unassembled WGS sequence"/>
</dbReference>
<dbReference type="RefSeq" id="WP_102174249.1">
    <property type="nucleotide sequence ID" value="NZ_NMQA01000236.1"/>
</dbReference>
<gene>
    <name evidence="11" type="ORF">CEN50_18485</name>
</gene>
<accession>A0A2N6KCQ8</accession>
<evidence type="ECO:0000256" key="8">
    <source>
        <dbReference type="ARBA" id="ARBA00048679"/>
    </source>
</evidence>
<keyword evidence="6 9" id="KW-0067">ATP-binding</keyword>
<evidence type="ECO:0000256" key="2">
    <source>
        <dbReference type="ARBA" id="ARBA00022527"/>
    </source>
</evidence>
<evidence type="ECO:0000256" key="3">
    <source>
        <dbReference type="ARBA" id="ARBA00022679"/>
    </source>
</evidence>
<dbReference type="SUPFAM" id="SSF56112">
    <property type="entry name" value="Protein kinase-like (PK-like)"/>
    <property type="match status" value="1"/>
</dbReference>
<evidence type="ECO:0000313" key="11">
    <source>
        <dbReference type="EMBL" id="PLZ96483.1"/>
    </source>
</evidence>
<dbReference type="PANTHER" id="PTHR24363">
    <property type="entry name" value="SERINE/THREONINE PROTEIN KINASE"/>
    <property type="match status" value="1"/>
</dbReference>
<dbReference type="InterPro" id="IPR011009">
    <property type="entry name" value="Kinase-like_dom_sf"/>
</dbReference>
<dbReference type="EMBL" id="NMQA01000236">
    <property type="protein sequence ID" value="PLZ96483.1"/>
    <property type="molecule type" value="Genomic_DNA"/>
</dbReference>
<evidence type="ECO:0000256" key="5">
    <source>
        <dbReference type="ARBA" id="ARBA00022777"/>
    </source>
</evidence>
<reference evidence="11 12" key="1">
    <citation type="submission" date="2017-07" db="EMBL/GenBank/DDBJ databases">
        <title>Genomes of Fischerella (Mastigocladus) sp. strains.</title>
        <authorList>
            <person name="Miller S.R."/>
        </authorList>
    </citation>
    <scope>NUCLEOTIDE SEQUENCE [LARGE SCALE GENOMIC DNA]</scope>
    <source>
        <strain evidence="11 12">CCMEE 5268</strain>
    </source>
</reference>
<evidence type="ECO:0000256" key="1">
    <source>
        <dbReference type="ARBA" id="ARBA00012513"/>
    </source>
</evidence>
<dbReference type="InterPro" id="IPR000719">
    <property type="entry name" value="Prot_kinase_dom"/>
</dbReference>
<keyword evidence="5" id="KW-0418">Kinase</keyword>
<dbReference type="GO" id="GO:0005524">
    <property type="term" value="F:ATP binding"/>
    <property type="evidence" value="ECO:0007669"/>
    <property type="project" value="UniProtKB-UniRule"/>
</dbReference>
<evidence type="ECO:0000313" key="12">
    <source>
        <dbReference type="Proteomes" id="UP000235025"/>
    </source>
</evidence>
<evidence type="ECO:0000259" key="10">
    <source>
        <dbReference type="PROSITE" id="PS50011"/>
    </source>
</evidence>
<evidence type="ECO:0000256" key="7">
    <source>
        <dbReference type="ARBA" id="ARBA00047899"/>
    </source>
</evidence>
<keyword evidence="2" id="KW-0723">Serine/threonine-protein kinase</keyword>
<keyword evidence="3" id="KW-0808">Transferase</keyword>
<comment type="catalytic activity">
    <reaction evidence="8">
        <text>L-seryl-[protein] + ATP = O-phospho-L-seryl-[protein] + ADP + H(+)</text>
        <dbReference type="Rhea" id="RHEA:17989"/>
        <dbReference type="Rhea" id="RHEA-COMP:9863"/>
        <dbReference type="Rhea" id="RHEA-COMP:11604"/>
        <dbReference type="ChEBI" id="CHEBI:15378"/>
        <dbReference type="ChEBI" id="CHEBI:29999"/>
        <dbReference type="ChEBI" id="CHEBI:30616"/>
        <dbReference type="ChEBI" id="CHEBI:83421"/>
        <dbReference type="ChEBI" id="CHEBI:456216"/>
        <dbReference type="EC" id="2.7.11.1"/>
    </reaction>
</comment>
<feature type="binding site" evidence="9">
    <location>
        <position position="78"/>
    </location>
    <ligand>
        <name>ATP</name>
        <dbReference type="ChEBI" id="CHEBI:30616"/>
    </ligand>
</feature>
<evidence type="ECO:0000256" key="6">
    <source>
        <dbReference type="ARBA" id="ARBA00022840"/>
    </source>
</evidence>
<protein>
    <recommendedName>
        <fullName evidence="1">non-specific serine/threonine protein kinase</fullName>
        <ecNumber evidence="1">2.7.11.1</ecNumber>
    </recommendedName>
</protein>
<name>A0A2N6KCQ8_9CYAN</name>
<feature type="domain" description="Protein kinase" evidence="10">
    <location>
        <begin position="48"/>
        <end position="213"/>
    </location>
</feature>
<proteinExistence type="predicted"/>
<dbReference type="PANTHER" id="PTHR24363:SF0">
    <property type="entry name" value="SERINE_THREONINE KINASE LIKE DOMAIN CONTAINING 1"/>
    <property type="match status" value="1"/>
</dbReference>